<dbReference type="Proteomes" id="UP000019753">
    <property type="component" value="Unassembled WGS sequence"/>
</dbReference>
<dbReference type="Gene3D" id="2.40.50.100">
    <property type="match status" value="1"/>
</dbReference>
<name>A0A021VUL0_9CELL</name>
<dbReference type="EMBL" id="AXCW01000173">
    <property type="protein sequence ID" value="EYR62767.1"/>
    <property type="molecule type" value="Genomic_DNA"/>
</dbReference>
<keyword evidence="2" id="KW-1185">Reference proteome</keyword>
<dbReference type="InterPro" id="IPR011053">
    <property type="entry name" value="Single_hybrid_motif"/>
</dbReference>
<comment type="caution">
    <text evidence="1">The sequence shown here is derived from an EMBL/GenBank/DDBJ whole genome shotgun (WGS) entry which is preliminary data.</text>
</comment>
<accession>A0A021VUL0</accession>
<reference evidence="1 2" key="1">
    <citation type="submission" date="2014-01" db="EMBL/GenBank/DDBJ databases">
        <title>Actinotalea ferrariae CF5-4.</title>
        <authorList>
            <person name="Chen F."/>
            <person name="Li Y."/>
            <person name="Wang G."/>
        </authorList>
    </citation>
    <scope>NUCLEOTIDE SEQUENCE [LARGE SCALE GENOMIC DNA]</scope>
    <source>
        <strain evidence="1 2">CF5-4</strain>
    </source>
</reference>
<dbReference type="RefSeq" id="WP_052023046.1">
    <property type="nucleotide sequence ID" value="NZ_AXCW01000173.1"/>
</dbReference>
<dbReference type="OrthoDB" id="3725787at2"/>
<proteinExistence type="predicted"/>
<protein>
    <submittedName>
        <fullName evidence="1">Biotin attachment protein</fullName>
    </submittedName>
</protein>
<evidence type="ECO:0000313" key="2">
    <source>
        <dbReference type="Proteomes" id="UP000019753"/>
    </source>
</evidence>
<dbReference type="AlphaFoldDB" id="A0A021VUL0"/>
<dbReference type="SUPFAM" id="SSF51230">
    <property type="entry name" value="Single hybrid motif"/>
    <property type="match status" value="1"/>
</dbReference>
<evidence type="ECO:0000313" key="1">
    <source>
        <dbReference type="EMBL" id="EYR62767.1"/>
    </source>
</evidence>
<gene>
    <name evidence="1" type="ORF">N866_05425</name>
</gene>
<sequence length="253" mass="26246">MTWFNRIKLLVGLVAVVAVAGVALIQLNDARGRATSTTAQIAAEAYTLGTPYSGTIVSQPAEVGQPVAEGDPVFVIDSPALELEIAEGLIEAEGNPNIDAEGNFLIRANTPGVLTDTQVATGAFVQASSELATVQAEGTLQVKAEYEMTASQYGRLTDGAPVTLRLPDGREMAASTADVSVERTDDGTSRVVLSVVSEELSALAREDRLITTGTPVVAEVELRNEGVVADISRLVKGYVSQATDTVTSAVGGA</sequence>
<organism evidence="1 2">
    <name type="scientific">Actinotalea ferrariae CF5-4</name>
    <dbReference type="NCBI Taxonomy" id="948458"/>
    <lineage>
        <taxon>Bacteria</taxon>
        <taxon>Bacillati</taxon>
        <taxon>Actinomycetota</taxon>
        <taxon>Actinomycetes</taxon>
        <taxon>Micrococcales</taxon>
        <taxon>Cellulomonadaceae</taxon>
        <taxon>Actinotalea</taxon>
    </lineage>
</organism>